<dbReference type="Proteomes" id="UP000537775">
    <property type="component" value="Unassembled WGS sequence"/>
</dbReference>
<feature type="transmembrane region" description="Helical" evidence="1">
    <location>
        <begin position="87"/>
        <end position="109"/>
    </location>
</feature>
<feature type="transmembrane region" description="Helical" evidence="1">
    <location>
        <begin position="195"/>
        <end position="223"/>
    </location>
</feature>
<keyword evidence="3" id="KW-1185">Reference proteome</keyword>
<name>A0A7X0FLM0_9MICO</name>
<evidence type="ECO:0000256" key="1">
    <source>
        <dbReference type="SAM" id="Phobius"/>
    </source>
</evidence>
<keyword evidence="1" id="KW-0812">Transmembrane</keyword>
<sequence>MGADDMNGGVREGALVDLALRSYPAAFRGEYGDEMRLLARDMIRDARRRGSAAVLAARLRIAADLAVNSAKEHMRGEPAMRLNGSGIGYGIALALGVPILVASFSSVAFWDGVTAVGGAIGLSSELPGVHTTIALVCSIAITIGLLGIVARMPRARAGVRTGLRVAIVVAGATFLVAGAAGYWEATTVWWPDHRIAGQISSVAFGIGFVALPILLAVVGVVCLRVRALGALGWTPVAVAGSLSYLYAVMWIGMATSRVPFAALEATAASLPAVIGIWLVVGSSLLLGIAVALSPAASGAGGGHAPAEARIPVAAGRTAG</sequence>
<feature type="transmembrane region" description="Helical" evidence="1">
    <location>
        <begin position="129"/>
        <end position="150"/>
    </location>
</feature>
<feature type="transmembrane region" description="Helical" evidence="1">
    <location>
        <begin position="230"/>
        <end position="252"/>
    </location>
</feature>
<dbReference type="RefSeq" id="WP_184749074.1">
    <property type="nucleotide sequence ID" value="NZ_BAAAJR010000008.1"/>
</dbReference>
<keyword evidence="1" id="KW-1133">Transmembrane helix</keyword>
<gene>
    <name evidence="2" type="ORF">HD594_000100</name>
</gene>
<feature type="transmembrane region" description="Helical" evidence="1">
    <location>
        <begin position="272"/>
        <end position="292"/>
    </location>
</feature>
<accession>A0A7X0FLM0</accession>
<dbReference type="EMBL" id="JACHML010000001">
    <property type="protein sequence ID" value="MBB6389787.1"/>
    <property type="molecule type" value="Genomic_DNA"/>
</dbReference>
<evidence type="ECO:0000313" key="2">
    <source>
        <dbReference type="EMBL" id="MBB6389787.1"/>
    </source>
</evidence>
<feature type="transmembrane region" description="Helical" evidence="1">
    <location>
        <begin position="162"/>
        <end position="183"/>
    </location>
</feature>
<reference evidence="2 3" key="1">
    <citation type="submission" date="2020-08" db="EMBL/GenBank/DDBJ databases">
        <title>Sequencing the genomes of 1000 actinobacteria strains.</title>
        <authorList>
            <person name="Klenk H.-P."/>
        </authorList>
    </citation>
    <scope>NUCLEOTIDE SEQUENCE [LARGE SCALE GENOMIC DNA]</scope>
    <source>
        <strain evidence="2 3">DSM 12511</strain>
    </source>
</reference>
<dbReference type="AlphaFoldDB" id="A0A7X0FLM0"/>
<protein>
    <submittedName>
        <fullName evidence="2">Uncharacterized protein</fullName>
    </submittedName>
</protein>
<organism evidence="2 3">
    <name type="scientific">Microbacterium thalassium</name>
    <dbReference type="NCBI Taxonomy" id="362649"/>
    <lineage>
        <taxon>Bacteria</taxon>
        <taxon>Bacillati</taxon>
        <taxon>Actinomycetota</taxon>
        <taxon>Actinomycetes</taxon>
        <taxon>Micrococcales</taxon>
        <taxon>Microbacteriaceae</taxon>
        <taxon>Microbacterium</taxon>
    </lineage>
</organism>
<evidence type="ECO:0000313" key="3">
    <source>
        <dbReference type="Proteomes" id="UP000537775"/>
    </source>
</evidence>
<keyword evidence="1" id="KW-0472">Membrane</keyword>
<comment type="caution">
    <text evidence="2">The sequence shown here is derived from an EMBL/GenBank/DDBJ whole genome shotgun (WGS) entry which is preliminary data.</text>
</comment>
<proteinExistence type="predicted"/>